<protein>
    <submittedName>
        <fullName evidence="1">Uncharacterized protein</fullName>
    </submittedName>
</protein>
<proteinExistence type="predicted"/>
<dbReference type="AlphaFoldDB" id="A0A6U6DEM9"/>
<evidence type="ECO:0000313" key="2">
    <source>
        <dbReference type="EMBL" id="CAE2338273.1"/>
    </source>
</evidence>
<dbReference type="EMBL" id="HBKN01048077">
    <property type="protein sequence ID" value="CAE2338269.1"/>
    <property type="molecule type" value="Transcribed_RNA"/>
</dbReference>
<dbReference type="EMBL" id="HBKN01048079">
    <property type="protein sequence ID" value="CAE2338273.1"/>
    <property type="molecule type" value="Transcribed_RNA"/>
</dbReference>
<evidence type="ECO:0000313" key="1">
    <source>
        <dbReference type="EMBL" id="CAE2338269.1"/>
    </source>
</evidence>
<accession>A0A6U6DEM9</accession>
<gene>
    <name evidence="1" type="ORF">GTHE00462_LOCUS37547</name>
    <name evidence="2" type="ORF">GTHE00462_LOCUS37549</name>
</gene>
<organism evidence="1">
    <name type="scientific">Guillardia theta</name>
    <name type="common">Cryptophyte</name>
    <name type="synonym">Cryptomonas phi</name>
    <dbReference type="NCBI Taxonomy" id="55529"/>
    <lineage>
        <taxon>Eukaryota</taxon>
        <taxon>Cryptophyceae</taxon>
        <taxon>Pyrenomonadales</taxon>
        <taxon>Geminigeraceae</taxon>
        <taxon>Guillardia</taxon>
    </lineage>
</organism>
<name>A0A6U6DEM9_GUITH</name>
<sequence length="134" mass="15213">MIAVFAHFQQMSHTSDDQTEDGNNSTKPYVGTQEKLQASMLCGMETLSQRLGGAPVSEWFRIGQREFLVYGTPCSSQRGTPQRLPTWRLEFQEIKRNIFSGGLKAVSFSMPRNYSLRSSSWLSVLIFLLENARD</sequence>
<reference evidence="1" key="1">
    <citation type="submission" date="2021-01" db="EMBL/GenBank/DDBJ databases">
        <authorList>
            <person name="Corre E."/>
            <person name="Pelletier E."/>
            <person name="Niang G."/>
            <person name="Scheremetjew M."/>
            <person name="Finn R."/>
            <person name="Kale V."/>
            <person name="Holt S."/>
            <person name="Cochrane G."/>
            <person name="Meng A."/>
            <person name="Brown T."/>
            <person name="Cohen L."/>
        </authorList>
    </citation>
    <scope>NUCLEOTIDE SEQUENCE</scope>
    <source>
        <strain evidence="1">CCMP 2712</strain>
    </source>
</reference>